<organism evidence="1 2">
    <name type="scientific">Trichosporon asahii var. asahii (strain CBS 8904)</name>
    <name type="common">Yeast</name>
    <dbReference type="NCBI Taxonomy" id="1220162"/>
    <lineage>
        <taxon>Eukaryota</taxon>
        <taxon>Fungi</taxon>
        <taxon>Dikarya</taxon>
        <taxon>Basidiomycota</taxon>
        <taxon>Agaricomycotina</taxon>
        <taxon>Tremellomycetes</taxon>
        <taxon>Trichosporonales</taxon>
        <taxon>Trichosporonaceae</taxon>
        <taxon>Trichosporon</taxon>
    </lineage>
</organism>
<dbReference type="AlphaFoldDB" id="K1WIL2"/>
<dbReference type="EMBL" id="AMBO01000323">
    <property type="protein sequence ID" value="EKD01249.1"/>
    <property type="molecule type" value="Genomic_DNA"/>
</dbReference>
<proteinExistence type="predicted"/>
<reference evidence="1 2" key="1">
    <citation type="journal article" date="2012" name="Eukaryot. Cell">
        <title>Genome sequence of the Trichosporon asahii environmental strain CBS 8904.</title>
        <authorList>
            <person name="Yang R.Y."/>
            <person name="Li H.T."/>
            <person name="Zhu H."/>
            <person name="Zhou G.P."/>
            <person name="Wang M."/>
            <person name="Wang L."/>
        </authorList>
    </citation>
    <scope>NUCLEOTIDE SEQUENCE [LARGE SCALE GENOMIC DNA]</scope>
    <source>
        <strain evidence="1 2">CBS 8904</strain>
    </source>
</reference>
<sequence length="73" mass="8669">MTLTDLSWTGFPRSVYRDRRKAWNPYPHYAGRRIEYAARLATAHWRELARAGNIRSVDKVTFKLTVLDKAWEM</sequence>
<dbReference type="HOGENOM" id="CLU_2706561_0_0_1"/>
<gene>
    <name evidence="1" type="ORF">A1Q2_04474</name>
</gene>
<dbReference type="Proteomes" id="UP000006757">
    <property type="component" value="Unassembled WGS sequence"/>
</dbReference>
<keyword evidence="2" id="KW-1185">Reference proteome</keyword>
<dbReference type="InParanoid" id="K1WIL2"/>
<accession>K1WIL2</accession>
<name>K1WIL2_TRIAC</name>
<protein>
    <submittedName>
        <fullName evidence="1">Uncharacterized protein</fullName>
    </submittedName>
</protein>
<evidence type="ECO:0000313" key="1">
    <source>
        <dbReference type="EMBL" id="EKD01249.1"/>
    </source>
</evidence>
<comment type="caution">
    <text evidence="1">The sequence shown here is derived from an EMBL/GenBank/DDBJ whole genome shotgun (WGS) entry which is preliminary data.</text>
</comment>
<evidence type="ECO:0000313" key="2">
    <source>
        <dbReference type="Proteomes" id="UP000006757"/>
    </source>
</evidence>